<dbReference type="RefSeq" id="WP_137263344.1">
    <property type="nucleotide sequence ID" value="NZ_SZQL01000017.1"/>
</dbReference>
<feature type="transmembrane region" description="Helical" evidence="1">
    <location>
        <begin position="251"/>
        <end position="271"/>
    </location>
</feature>
<organism evidence="2 3">
    <name type="scientific">Ilyomonas limi</name>
    <dbReference type="NCBI Taxonomy" id="2575867"/>
    <lineage>
        <taxon>Bacteria</taxon>
        <taxon>Pseudomonadati</taxon>
        <taxon>Bacteroidota</taxon>
        <taxon>Chitinophagia</taxon>
        <taxon>Chitinophagales</taxon>
        <taxon>Chitinophagaceae</taxon>
        <taxon>Ilyomonas</taxon>
    </lineage>
</organism>
<feature type="transmembrane region" description="Helical" evidence="1">
    <location>
        <begin position="278"/>
        <end position="301"/>
    </location>
</feature>
<evidence type="ECO:0000256" key="1">
    <source>
        <dbReference type="SAM" id="Phobius"/>
    </source>
</evidence>
<evidence type="ECO:0000313" key="3">
    <source>
        <dbReference type="Proteomes" id="UP000305848"/>
    </source>
</evidence>
<dbReference type="AlphaFoldDB" id="A0A4U3KY37"/>
<feature type="transmembrane region" description="Helical" evidence="1">
    <location>
        <begin position="146"/>
        <end position="167"/>
    </location>
</feature>
<protein>
    <recommendedName>
        <fullName evidence="4">Prenyltransferase</fullName>
    </recommendedName>
</protein>
<keyword evidence="1" id="KW-0812">Transmembrane</keyword>
<feature type="transmembrane region" description="Helical" evidence="1">
    <location>
        <begin position="225"/>
        <end position="245"/>
    </location>
</feature>
<dbReference type="EMBL" id="SZQL01000017">
    <property type="protein sequence ID" value="TKK66037.1"/>
    <property type="molecule type" value="Genomic_DNA"/>
</dbReference>
<keyword evidence="1" id="KW-0472">Membrane</keyword>
<accession>A0A4U3KY37</accession>
<feature type="transmembrane region" description="Helical" evidence="1">
    <location>
        <begin position="7"/>
        <end position="25"/>
    </location>
</feature>
<dbReference type="Proteomes" id="UP000305848">
    <property type="component" value="Unassembled WGS sequence"/>
</dbReference>
<feature type="transmembrane region" description="Helical" evidence="1">
    <location>
        <begin position="182"/>
        <end position="204"/>
    </location>
</feature>
<keyword evidence="1" id="KW-1133">Transmembrane helix</keyword>
<evidence type="ECO:0008006" key="4">
    <source>
        <dbReference type="Google" id="ProtNLM"/>
    </source>
</evidence>
<evidence type="ECO:0000313" key="2">
    <source>
        <dbReference type="EMBL" id="TKK66037.1"/>
    </source>
</evidence>
<sequence>MVRKLGQFFFFGNYFLGLCIAMLSAETLVQNGFHSINLLYFIEVVLLTKVYYTNAYTSEIKFYRGTNVRTQWYVQHRNFIRTAQKFYTTVAVVILIYFLIHYYHHLLVLSAASWLLILIFPSLACMYYGILIFPRRKFNLRSYGKLKPFVIGFVATGTVTVYPLLFFSIEENTAFHFTAQEAFFFIANFMFTTVIAIMFDIKDYAADHNSRLKTLIVRFGLRRSIYYVLLPFIAVGMMAFIVFTINKNYSFIQILINCIPFLLLAMVAWSLQQRKKILYYLAVIDGLLLVKAICGIIAVVLF</sequence>
<gene>
    <name evidence="2" type="ORF">FC093_18730</name>
</gene>
<dbReference type="OrthoDB" id="1452981at2"/>
<proteinExistence type="predicted"/>
<comment type="caution">
    <text evidence="2">The sequence shown here is derived from an EMBL/GenBank/DDBJ whole genome shotgun (WGS) entry which is preliminary data.</text>
</comment>
<keyword evidence="3" id="KW-1185">Reference proteome</keyword>
<reference evidence="2 3" key="1">
    <citation type="submission" date="2019-05" db="EMBL/GenBank/DDBJ databases">
        <title>Panacibacter sp. strain 17mud1-8 Genome sequencing and assembly.</title>
        <authorList>
            <person name="Chhetri G."/>
        </authorList>
    </citation>
    <scope>NUCLEOTIDE SEQUENCE [LARGE SCALE GENOMIC DNA]</scope>
    <source>
        <strain evidence="2 3">17mud1-8</strain>
    </source>
</reference>
<feature type="transmembrane region" description="Helical" evidence="1">
    <location>
        <begin position="31"/>
        <end position="52"/>
    </location>
</feature>
<name>A0A4U3KY37_9BACT</name>
<feature type="transmembrane region" description="Helical" evidence="1">
    <location>
        <begin position="86"/>
        <end position="105"/>
    </location>
</feature>
<feature type="transmembrane region" description="Helical" evidence="1">
    <location>
        <begin position="111"/>
        <end position="134"/>
    </location>
</feature>